<organism evidence="1 2">
    <name type="scientific">Lasiosphaeria ovina</name>
    <dbReference type="NCBI Taxonomy" id="92902"/>
    <lineage>
        <taxon>Eukaryota</taxon>
        <taxon>Fungi</taxon>
        <taxon>Dikarya</taxon>
        <taxon>Ascomycota</taxon>
        <taxon>Pezizomycotina</taxon>
        <taxon>Sordariomycetes</taxon>
        <taxon>Sordariomycetidae</taxon>
        <taxon>Sordariales</taxon>
        <taxon>Lasiosphaeriaceae</taxon>
        <taxon>Lasiosphaeria</taxon>
    </lineage>
</organism>
<sequence length="384" mass="42266">MKNRPVLRHFTAGLAAGLAAATFLIFWGAAAASDFGPSEEAARHNGFHIFNAVHSALRQWGSLLNYNGLSLFLATVPNDVLLYHSDNDGQARSVYDDGDEEPYEYPGYLQIYRVIKPLRILYVEGMGAGKTTLGTLDTQDFILRNSQSDHPTRDYECGKDLIELVSMRQRPALADPGSKDYFGVSGLEYMRAVSQRYHGIGSGRAVLDFPSMVSALFYPVNLTNPDPERPDLLRLAGATENQLQAIRLRVAEVVEARGRDTPASSIDWQGVADIIVARYTDRLKSMADKIKSLDAMRGAVNQLLNLHIDYPPGSRKDIGKVELERCTKYDTALLILQIPEDRLILAGIEYVTSSICSALFSARKLVVVDPDADAASLSATVKII</sequence>
<accession>A0AAE0KM33</accession>
<protein>
    <submittedName>
        <fullName evidence="1">Uncharacterized protein</fullName>
    </submittedName>
</protein>
<dbReference type="PANTHER" id="PTHR35204">
    <property type="entry name" value="YALI0A21131P"/>
    <property type="match status" value="1"/>
</dbReference>
<dbReference type="PANTHER" id="PTHR35204:SF1">
    <property type="entry name" value="ENTEROTOXIN"/>
    <property type="match status" value="1"/>
</dbReference>
<comment type="caution">
    <text evidence="1">The sequence shown here is derived from an EMBL/GenBank/DDBJ whole genome shotgun (WGS) entry which is preliminary data.</text>
</comment>
<keyword evidence="2" id="KW-1185">Reference proteome</keyword>
<name>A0AAE0KM33_9PEZI</name>
<dbReference type="EMBL" id="JAULSN010000002">
    <property type="protein sequence ID" value="KAK3378994.1"/>
    <property type="molecule type" value="Genomic_DNA"/>
</dbReference>
<gene>
    <name evidence="1" type="ORF">B0T24DRAFT_663270</name>
</gene>
<proteinExistence type="predicted"/>
<dbReference type="InterPro" id="IPR038921">
    <property type="entry name" value="YOR389W-like"/>
</dbReference>
<dbReference type="AlphaFoldDB" id="A0AAE0KM33"/>
<evidence type="ECO:0000313" key="1">
    <source>
        <dbReference type="EMBL" id="KAK3378994.1"/>
    </source>
</evidence>
<reference evidence="1" key="2">
    <citation type="submission" date="2023-06" db="EMBL/GenBank/DDBJ databases">
        <authorList>
            <consortium name="Lawrence Berkeley National Laboratory"/>
            <person name="Haridas S."/>
            <person name="Hensen N."/>
            <person name="Bonometti L."/>
            <person name="Westerberg I."/>
            <person name="Brannstrom I.O."/>
            <person name="Guillou S."/>
            <person name="Cros-Aarteil S."/>
            <person name="Calhoun S."/>
            <person name="Kuo A."/>
            <person name="Mondo S."/>
            <person name="Pangilinan J."/>
            <person name="Riley R."/>
            <person name="Labutti K."/>
            <person name="Andreopoulos B."/>
            <person name="Lipzen A."/>
            <person name="Chen C."/>
            <person name="Yanf M."/>
            <person name="Daum C."/>
            <person name="Ng V."/>
            <person name="Clum A."/>
            <person name="Steindorff A."/>
            <person name="Ohm R."/>
            <person name="Martin F."/>
            <person name="Silar P."/>
            <person name="Natvig D."/>
            <person name="Lalanne C."/>
            <person name="Gautier V."/>
            <person name="Ament-Velasquez S.L."/>
            <person name="Kruys A."/>
            <person name="Hutchinson M.I."/>
            <person name="Powell A.J."/>
            <person name="Barry K."/>
            <person name="Miller A.N."/>
            <person name="Grigoriev I.V."/>
            <person name="Debuchy R."/>
            <person name="Gladieux P."/>
            <person name="Thoren M.H."/>
            <person name="Johannesson H."/>
        </authorList>
    </citation>
    <scope>NUCLEOTIDE SEQUENCE</scope>
    <source>
        <strain evidence="1">CBS 958.72</strain>
    </source>
</reference>
<reference evidence="1" key="1">
    <citation type="journal article" date="2023" name="Mol. Phylogenet. Evol.">
        <title>Genome-scale phylogeny and comparative genomics of the fungal order Sordariales.</title>
        <authorList>
            <person name="Hensen N."/>
            <person name="Bonometti L."/>
            <person name="Westerberg I."/>
            <person name="Brannstrom I.O."/>
            <person name="Guillou S."/>
            <person name="Cros-Aarteil S."/>
            <person name="Calhoun S."/>
            <person name="Haridas S."/>
            <person name="Kuo A."/>
            <person name="Mondo S."/>
            <person name="Pangilinan J."/>
            <person name="Riley R."/>
            <person name="LaButti K."/>
            <person name="Andreopoulos B."/>
            <person name="Lipzen A."/>
            <person name="Chen C."/>
            <person name="Yan M."/>
            <person name="Daum C."/>
            <person name="Ng V."/>
            <person name="Clum A."/>
            <person name="Steindorff A."/>
            <person name="Ohm R.A."/>
            <person name="Martin F."/>
            <person name="Silar P."/>
            <person name="Natvig D.O."/>
            <person name="Lalanne C."/>
            <person name="Gautier V."/>
            <person name="Ament-Velasquez S.L."/>
            <person name="Kruys A."/>
            <person name="Hutchinson M.I."/>
            <person name="Powell A.J."/>
            <person name="Barry K."/>
            <person name="Miller A.N."/>
            <person name="Grigoriev I.V."/>
            <person name="Debuchy R."/>
            <person name="Gladieux P."/>
            <person name="Hiltunen Thoren M."/>
            <person name="Johannesson H."/>
        </authorList>
    </citation>
    <scope>NUCLEOTIDE SEQUENCE</scope>
    <source>
        <strain evidence="1">CBS 958.72</strain>
    </source>
</reference>
<evidence type="ECO:0000313" key="2">
    <source>
        <dbReference type="Proteomes" id="UP001287356"/>
    </source>
</evidence>
<dbReference type="Proteomes" id="UP001287356">
    <property type="component" value="Unassembled WGS sequence"/>
</dbReference>